<dbReference type="InterPro" id="IPR014729">
    <property type="entry name" value="Rossmann-like_a/b/a_fold"/>
</dbReference>
<comment type="caution">
    <text evidence="3">The sequence shown here is derived from an EMBL/GenBank/DDBJ whole genome shotgun (WGS) entry which is preliminary data.</text>
</comment>
<dbReference type="Gene3D" id="3.40.50.620">
    <property type="entry name" value="HUPs"/>
    <property type="match status" value="2"/>
</dbReference>
<evidence type="ECO:0000259" key="2">
    <source>
        <dbReference type="Pfam" id="PF00582"/>
    </source>
</evidence>
<proteinExistence type="inferred from homology"/>
<dbReference type="PRINTS" id="PR01438">
    <property type="entry name" value="UNVRSLSTRESS"/>
</dbReference>
<dbReference type="EMBL" id="JABAIL010000004">
    <property type="protein sequence ID" value="NLR92469.1"/>
    <property type="molecule type" value="Genomic_DNA"/>
</dbReference>
<evidence type="ECO:0000313" key="4">
    <source>
        <dbReference type="Proteomes" id="UP000585050"/>
    </source>
</evidence>
<sequence length="292" mass="32746">MKIHNILVPTDFSPEATNALEVAVQIAKLNNASISLLHVIDIPTINHYDSLSVFGAGDIGMDDPEIYSHYTTKLQEVVNNKINKIIEENPNIKIEKHIEFDSLQRHLADFVVKDKTDLIIIGSQGISGLDEYLIGSNTEKIIRLSKVPVLTIKKQASHFSPKKIVYAADFHKVSDGAIATLKLFQSLYDATIHFVKVITPGNFEATPFSIQQLEEFAEDNKFENYEVHTFNDFSEEEGIRGFAQFIDADMISMSTHGRTGIQHILLGSIAEEVANHAIRPVLTFNKKMEDHD</sequence>
<keyword evidence="4" id="KW-1185">Reference proteome</keyword>
<dbReference type="CDD" id="cd00293">
    <property type="entry name" value="USP-like"/>
    <property type="match status" value="2"/>
</dbReference>
<evidence type="ECO:0000256" key="1">
    <source>
        <dbReference type="ARBA" id="ARBA00008791"/>
    </source>
</evidence>
<dbReference type="PANTHER" id="PTHR46268:SF6">
    <property type="entry name" value="UNIVERSAL STRESS PROTEIN UP12"/>
    <property type="match status" value="1"/>
</dbReference>
<feature type="domain" description="UspA" evidence="2">
    <location>
        <begin position="3"/>
        <end position="153"/>
    </location>
</feature>
<dbReference type="InterPro" id="IPR006016">
    <property type="entry name" value="UspA"/>
</dbReference>
<comment type="similarity">
    <text evidence="1">Belongs to the universal stress protein A family.</text>
</comment>
<dbReference type="AlphaFoldDB" id="A0A7X8SLJ2"/>
<dbReference type="InterPro" id="IPR006015">
    <property type="entry name" value="Universal_stress_UspA"/>
</dbReference>
<feature type="domain" description="UspA" evidence="2">
    <location>
        <begin position="162"/>
        <end position="283"/>
    </location>
</feature>
<gene>
    <name evidence="3" type="ORF">HGP29_14725</name>
</gene>
<dbReference type="SUPFAM" id="SSF52402">
    <property type="entry name" value="Adenine nucleotide alpha hydrolases-like"/>
    <property type="match status" value="2"/>
</dbReference>
<protein>
    <submittedName>
        <fullName evidence="3">Universal stress protein</fullName>
    </submittedName>
</protein>
<evidence type="ECO:0000313" key="3">
    <source>
        <dbReference type="EMBL" id="NLR92469.1"/>
    </source>
</evidence>
<reference evidence="3 4" key="1">
    <citation type="submission" date="2020-04" db="EMBL/GenBank/DDBJ databases">
        <title>Flammeovirga sp. SR4, a novel species isolated from seawater.</title>
        <authorList>
            <person name="Wang X."/>
        </authorList>
    </citation>
    <scope>NUCLEOTIDE SEQUENCE [LARGE SCALE GENOMIC DNA]</scope>
    <source>
        <strain evidence="3 4">SR4</strain>
    </source>
</reference>
<name>A0A7X8SLJ2_9BACT</name>
<accession>A0A7X8SLJ2</accession>
<dbReference type="Pfam" id="PF00582">
    <property type="entry name" value="Usp"/>
    <property type="match status" value="2"/>
</dbReference>
<organism evidence="3 4">
    <name type="scientific">Flammeovirga agarivorans</name>
    <dbReference type="NCBI Taxonomy" id="2726742"/>
    <lineage>
        <taxon>Bacteria</taxon>
        <taxon>Pseudomonadati</taxon>
        <taxon>Bacteroidota</taxon>
        <taxon>Cytophagia</taxon>
        <taxon>Cytophagales</taxon>
        <taxon>Flammeovirgaceae</taxon>
        <taxon>Flammeovirga</taxon>
    </lineage>
</organism>
<dbReference type="RefSeq" id="WP_168883179.1">
    <property type="nucleotide sequence ID" value="NZ_JABAIL010000004.1"/>
</dbReference>
<dbReference type="PANTHER" id="PTHR46268">
    <property type="entry name" value="STRESS RESPONSE PROTEIN NHAX"/>
    <property type="match status" value="1"/>
</dbReference>
<dbReference type="Proteomes" id="UP000585050">
    <property type="component" value="Unassembled WGS sequence"/>
</dbReference>